<organism evidence="2 3">
    <name type="scientific">Pseudalkalibacillus berkeleyi</name>
    <dbReference type="NCBI Taxonomy" id="1069813"/>
    <lineage>
        <taxon>Bacteria</taxon>
        <taxon>Bacillati</taxon>
        <taxon>Bacillota</taxon>
        <taxon>Bacilli</taxon>
        <taxon>Bacillales</taxon>
        <taxon>Fictibacillaceae</taxon>
        <taxon>Pseudalkalibacillus</taxon>
    </lineage>
</organism>
<dbReference type="Gene3D" id="2.60.40.3830">
    <property type="match status" value="1"/>
</dbReference>
<dbReference type="RefSeq" id="WP_236330274.1">
    <property type="nucleotide sequence ID" value="NZ_JAKIJS010000001.1"/>
</dbReference>
<keyword evidence="1" id="KW-0472">Membrane</keyword>
<comment type="caution">
    <text evidence="2">The sequence shown here is derived from an EMBL/GenBank/DDBJ whole genome shotgun (WGS) entry which is preliminary data.</text>
</comment>
<accession>A0ABS9GTW5</accession>
<protein>
    <recommendedName>
        <fullName evidence="4">DUF4871 domain-containing protein</fullName>
    </recommendedName>
</protein>
<sequence length="177" mass="19721">MFLILGFVMLSLVALFVFLYFFAPHSEMMHAFKTTKSFVIAQVILVSFAAYLIGAHFNGLHEDNWRTSGIYPITLNAEPVIYTGSKSSVGLVLEKKPKAGEAFDSNIITWTAYDDVTVEATKKWGGVDPIEKELGSKTNDQVPYTYPISITFPKDGTWKLKVFSDGTPIKTIIIDVK</sequence>
<name>A0ABS9GTW5_9BACL</name>
<keyword evidence="1" id="KW-1133">Transmembrane helix</keyword>
<evidence type="ECO:0000313" key="3">
    <source>
        <dbReference type="Proteomes" id="UP001649381"/>
    </source>
</evidence>
<keyword evidence="3" id="KW-1185">Reference proteome</keyword>
<evidence type="ECO:0008006" key="4">
    <source>
        <dbReference type="Google" id="ProtNLM"/>
    </source>
</evidence>
<proteinExistence type="predicted"/>
<feature type="transmembrane region" description="Helical" evidence="1">
    <location>
        <begin position="35"/>
        <end position="54"/>
    </location>
</feature>
<feature type="transmembrane region" description="Helical" evidence="1">
    <location>
        <begin position="6"/>
        <end position="23"/>
    </location>
</feature>
<dbReference type="Proteomes" id="UP001649381">
    <property type="component" value="Unassembled WGS sequence"/>
</dbReference>
<evidence type="ECO:0000256" key="1">
    <source>
        <dbReference type="SAM" id="Phobius"/>
    </source>
</evidence>
<dbReference type="EMBL" id="JAKIJS010000001">
    <property type="protein sequence ID" value="MCF6136119.1"/>
    <property type="molecule type" value="Genomic_DNA"/>
</dbReference>
<evidence type="ECO:0000313" key="2">
    <source>
        <dbReference type="EMBL" id="MCF6136119.1"/>
    </source>
</evidence>
<gene>
    <name evidence="2" type="ORF">L2716_00165</name>
</gene>
<keyword evidence="1" id="KW-0812">Transmembrane</keyword>
<reference evidence="2 3" key="1">
    <citation type="submission" date="2022-01" db="EMBL/GenBank/DDBJ databases">
        <title>Alkalihalobacillus sp. EGI L200015, a novel bacterium isolated from a salt lake sediment.</title>
        <authorList>
            <person name="Gao L."/>
            <person name="Fang B.-Z."/>
            <person name="Li W.-J."/>
        </authorList>
    </citation>
    <scope>NUCLEOTIDE SEQUENCE [LARGE SCALE GENOMIC DNA]</scope>
    <source>
        <strain evidence="2 3">KCTC 12718</strain>
    </source>
</reference>